<proteinExistence type="predicted"/>
<evidence type="ECO:0000313" key="3">
    <source>
        <dbReference type="Proteomes" id="UP000823775"/>
    </source>
</evidence>
<sequence>MVQERLWRPGEPPGGVVRSGFSTPRPNKRLRNKQKQCVPHSRRTLCDILEEGGDDVKSAWPLWAGPHTCYNGNYNGKQGCKAERIRKDCLSSDCSLQLGNMKLESLVIADQHAAVNMYLASRNKVAVGEPVAGLNLSRWKCTLPPTFQHRGLACSYWWRAGEGSKGHVAGGESKIQLFHFPSCSSIGNQDKPGTTMKRWKLTKNKKRKDDQTKRSINRVSTPIIVICTDLPERLDRQGKKFFRGYRFMRYFQIKIYGGRARLVGDEQVRIASTKIDGIGPKKAIQDEPADPNIIYEEPDDEASSSDKDVSDATSPGKKNSYLLYFFMSSVRGTKERCFLSVSRYRPHAPPMVRLLRNRKEGPGARVLGWGYRVKRGGGDRGRARNEYMICSSVLAKSLLVQLIVRLAITDVPLTQPGNGPEGTAAWGMSASRRKAHFSLWVIRRAALSDQGPGHKGPGTIQAAKNPGGVILQTGRAKPLGCLSRLGEIGHRSTPGYKPGKQKYDIDDAARFHFVEVLVAEKVVGDGVAQFYLERGVQPLDSKERGVEILSIGSCAAGIDDERRAAFSGPILFNRRQKAEQEKAID</sequence>
<feature type="region of interest" description="Disordered" evidence="1">
    <location>
        <begin position="279"/>
        <end position="314"/>
    </location>
</feature>
<keyword evidence="3" id="KW-1185">Reference proteome</keyword>
<name>A0ABS8W279_DATST</name>
<evidence type="ECO:0000313" key="2">
    <source>
        <dbReference type="EMBL" id="MCE2056144.1"/>
    </source>
</evidence>
<dbReference type="EMBL" id="JACEIK010006691">
    <property type="protein sequence ID" value="MCE2056144.1"/>
    <property type="molecule type" value="Genomic_DNA"/>
</dbReference>
<protein>
    <submittedName>
        <fullName evidence="2">Uncharacterized protein</fullName>
    </submittedName>
</protein>
<reference evidence="2 3" key="1">
    <citation type="journal article" date="2021" name="BMC Genomics">
        <title>Datura genome reveals duplications of psychoactive alkaloid biosynthetic genes and high mutation rate following tissue culture.</title>
        <authorList>
            <person name="Rajewski A."/>
            <person name="Carter-House D."/>
            <person name="Stajich J."/>
            <person name="Litt A."/>
        </authorList>
    </citation>
    <scope>NUCLEOTIDE SEQUENCE [LARGE SCALE GENOMIC DNA]</scope>
    <source>
        <strain evidence="2">AR-01</strain>
    </source>
</reference>
<evidence type="ECO:0000256" key="1">
    <source>
        <dbReference type="SAM" id="MobiDB-lite"/>
    </source>
</evidence>
<accession>A0ABS8W279</accession>
<organism evidence="2 3">
    <name type="scientific">Datura stramonium</name>
    <name type="common">Jimsonweed</name>
    <name type="synonym">Common thornapple</name>
    <dbReference type="NCBI Taxonomy" id="4076"/>
    <lineage>
        <taxon>Eukaryota</taxon>
        <taxon>Viridiplantae</taxon>
        <taxon>Streptophyta</taxon>
        <taxon>Embryophyta</taxon>
        <taxon>Tracheophyta</taxon>
        <taxon>Spermatophyta</taxon>
        <taxon>Magnoliopsida</taxon>
        <taxon>eudicotyledons</taxon>
        <taxon>Gunneridae</taxon>
        <taxon>Pentapetalae</taxon>
        <taxon>asterids</taxon>
        <taxon>lamiids</taxon>
        <taxon>Solanales</taxon>
        <taxon>Solanaceae</taxon>
        <taxon>Solanoideae</taxon>
        <taxon>Datureae</taxon>
        <taxon>Datura</taxon>
    </lineage>
</organism>
<comment type="caution">
    <text evidence="2">The sequence shown here is derived from an EMBL/GenBank/DDBJ whole genome shotgun (WGS) entry which is preliminary data.</text>
</comment>
<feature type="region of interest" description="Disordered" evidence="1">
    <location>
        <begin position="1"/>
        <end position="34"/>
    </location>
</feature>
<dbReference type="Proteomes" id="UP000823775">
    <property type="component" value="Unassembled WGS sequence"/>
</dbReference>
<gene>
    <name evidence="2" type="ORF">HAX54_044118</name>
</gene>